<dbReference type="Proteomes" id="UP000178449">
    <property type="component" value="Unassembled WGS sequence"/>
</dbReference>
<evidence type="ECO:0000256" key="1">
    <source>
        <dbReference type="SAM" id="Phobius"/>
    </source>
</evidence>
<feature type="transmembrane region" description="Helical" evidence="1">
    <location>
        <begin position="253"/>
        <end position="272"/>
    </location>
</feature>
<gene>
    <name evidence="2" type="ORF">A2527_00765</name>
</gene>
<feature type="transmembrane region" description="Helical" evidence="1">
    <location>
        <begin position="112"/>
        <end position="129"/>
    </location>
</feature>
<evidence type="ECO:0000313" key="3">
    <source>
        <dbReference type="Proteomes" id="UP000178449"/>
    </source>
</evidence>
<feature type="transmembrane region" description="Helical" evidence="1">
    <location>
        <begin position="223"/>
        <end position="241"/>
    </location>
</feature>
<accession>A0A1F6GFB4</accession>
<feature type="transmembrane region" description="Helical" evidence="1">
    <location>
        <begin position="318"/>
        <end position="337"/>
    </location>
</feature>
<dbReference type="AlphaFoldDB" id="A0A1F6GFB4"/>
<organism evidence="2 3">
    <name type="scientific">Candidatus Lambdaproteobacteria bacterium RIFOXYD2_FULL_50_16</name>
    <dbReference type="NCBI Taxonomy" id="1817772"/>
    <lineage>
        <taxon>Bacteria</taxon>
        <taxon>Pseudomonadati</taxon>
        <taxon>Pseudomonadota</taxon>
        <taxon>Candidatus Lambdaproteobacteria</taxon>
    </lineage>
</organism>
<comment type="caution">
    <text evidence="2">The sequence shown here is derived from an EMBL/GenBank/DDBJ whole genome shotgun (WGS) entry which is preliminary data.</text>
</comment>
<keyword evidence="1" id="KW-0812">Transmembrane</keyword>
<protein>
    <recommendedName>
        <fullName evidence="4">Glycosyltransferase RgtA/B/C/D-like domain-containing protein</fullName>
    </recommendedName>
</protein>
<feature type="transmembrane region" description="Helical" evidence="1">
    <location>
        <begin position="278"/>
        <end position="306"/>
    </location>
</feature>
<keyword evidence="1" id="KW-1133">Transmembrane helix</keyword>
<keyword evidence="1" id="KW-0472">Membrane</keyword>
<dbReference type="EMBL" id="MFNE01000009">
    <property type="protein sequence ID" value="OGG96810.1"/>
    <property type="molecule type" value="Genomic_DNA"/>
</dbReference>
<evidence type="ECO:0008006" key="4">
    <source>
        <dbReference type="Google" id="ProtNLM"/>
    </source>
</evidence>
<feature type="transmembrane region" description="Helical" evidence="1">
    <location>
        <begin position="396"/>
        <end position="418"/>
    </location>
</feature>
<feature type="transmembrane region" description="Helical" evidence="1">
    <location>
        <begin position="193"/>
        <end position="211"/>
    </location>
</feature>
<proteinExistence type="predicted"/>
<name>A0A1F6GFB4_9PROT</name>
<evidence type="ECO:0000313" key="2">
    <source>
        <dbReference type="EMBL" id="OGG96810.1"/>
    </source>
</evidence>
<feature type="transmembrane region" description="Helical" evidence="1">
    <location>
        <begin position="63"/>
        <end position="83"/>
    </location>
</feature>
<reference evidence="2 3" key="1">
    <citation type="journal article" date="2016" name="Nat. Commun.">
        <title>Thousands of microbial genomes shed light on interconnected biogeochemical processes in an aquifer system.</title>
        <authorList>
            <person name="Anantharaman K."/>
            <person name="Brown C.T."/>
            <person name="Hug L.A."/>
            <person name="Sharon I."/>
            <person name="Castelle C.J."/>
            <person name="Probst A.J."/>
            <person name="Thomas B.C."/>
            <person name="Singh A."/>
            <person name="Wilkins M.J."/>
            <person name="Karaoz U."/>
            <person name="Brodie E.L."/>
            <person name="Williams K.H."/>
            <person name="Hubbard S.S."/>
            <person name="Banfield J.F."/>
        </authorList>
    </citation>
    <scope>NUCLEOTIDE SEQUENCE [LARGE SCALE GENOMIC DNA]</scope>
</reference>
<feature type="transmembrane region" description="Helical" evidence="1">
    <location>
        <begin position="489"/>
        <end position="505"/>
    </location>
</feature>
<sequence length="649" mass="74105">MVFKLVLLGFYLVLFLGLPALVLQRGFKAKGWIQNGSIAQLTLFGLGFHLPSLILYRLAATPLGLPVWPYFVLPLGFLVWAFLETKAGHWAPKAELKAWGLSLLNAQTFKRALFFGLGLVMIIAAVKTYSFQPIEDYYQDEHQRMSIAHFIKLAYPPPEFHVYAPDKSYRYYNFSELLVATISQFTGISVANLYFRFLLGFNWTLIWIGFWGMSHAKKNHSPGLTFLLFAFFFFIQGAGGQQKIWHFNFHQNSFALACVLLSFFGLLRFYHHRQFNDYLWAIAVGSLAIGTKLVAFVPLAVAIPWIGLGAFLKGWISFRRFLVAGILAACLSGGWYFGVVRNYSPEAQPKLAYEYEPSLKNHWMLRESIRKMNLVPNQLFNYLVQASVHRFGDPLYWFWTPVFLNLEYVILLLAAVFLGRQKRAGPLGAVFWVLVLGCVASLEIFSLFMFDKSGGSLAYFLFFGSWGFCALAAYAFLQRFGGEDSRLGMGLVLILAFLSLNHYALTDSQNFQPLTNHWHHSTLEMQAFNTIKHQTNPQDWALHNYYRTNQIWSFASLAERRAIITSYYPGAVNQDPLYYGTIRPQADRFFNDQMSKEELASFLKHYPAKAVMALRKMGSGPDLSGLGFKKVMENNELVLWIKEEISPEG</sequence>
<feature type="transmembrane region" description="Helical" evidence="1">
    <location>
        <begin position="456"/>
        <end position="477"/>
    </location>
</feature>
<feature type="transmembrane region" description="Helical" evidence="1">
    <location>
        <begin position="34"/>
        <end position="56"/>
    </location>
</feature>
<feature type="transmembrane region" description="Helical" evidence="1">
    <location>
        <begin position="430"/>
        <end position="450"/>
    </location>
</feature>
<dbReference type="STRING" id="1817772.A2527_00765"/>